<organism evidence="4 5">
    <name type="scientific">Aeromicrobium terrae</name>
    <dbReference type="NCBI Taxonomy" id="2498846"/>
    <lineage>
        <taxon>Bacteria</taxon>
        <taxon>Bacillati</taxon>
        <taxon>Actinomycetota</taxon>
        <taxon>Actinomycetes</taxon>
        <taxon>Propionibacteriales</taxon>
        <taxon>Nocardioidaceae</taxon>
        <taxon>Aeromicrobium</taxon>
    </lineage>
</organism>
<proteinExistence type="predicted"/>
<dbReference type="Gene3D" id="3.40.630.30">
    <property type="match status" value="1"/>
</dbReference>
<keyword evidence="1 4" id="KW-0808">Transferase</keyword>
<comment type="caution">
    <text evidence="4">The sequence shown here is derived from an EMBL/GenBank/DDBJ whole genome shotgun (WGS) entry which is preliminary data.</text>
</comment>
<dbReference type="AlphaFoldDB" id="A0A5C8NJ30"/>
<evidence type="ECO:0000313" key="4">
    <source>
        <dbReference type="EMBL" id="TXL58086.1"/>
    </source>
</evidence>
<dbReference type="InterPro" id="IPR016181">
    <property type="entry name" value="Acyl_CoA_acyltransferase"/>
</dbReference>
<protein>
    <submittedName>
        <fullName evidence="4">GNAT family N-acetyltransferase</fullName>
    </submittedName>
</protein>
<gene>
    <name evidence="4" type="ORF">FHP06_12255</name>
</gene>
<keyword evidence="5" id="KW-1185">Reference proteome</keyword>
<dbReference type="SUPFAM" id="SSF55729">
    <property type="entry name" value="Acyl-CoA N-acyltransferases (Nat)"/>
    <property type="match status" value="2"/>
</dbReference>
<dbReference type="Proteomes" id="UP000321571">
    <property type="component" value="Unassembled WGS sequence"/>
</dbReference>
<dbReference type="GO" id="GO:0016747">
    <property type="term" value="F:acyltransferase activity, transferring groups other than amino-acyl groups"/>
    <property type="evidence" value="ECO:0007669"/>
    <property type="project" value="InterPro"/>
</dbReference>
<evidence type="ECO:0000313" key="5">
    <source>
        <dbReference type="Proteomes" id="UP000321571"/>
    </source>
</evidence>
<dbReference type="PANTHER" id="PTHR43420">
    <property type="entry name" value="ACETYLTRANSFERASE"/>
    <property type="match status" value="1"/>
</dbReference>
<dbReference type="EMBL" id="VDUX01000005">
    <property type="protein sequence ID" value="TXL58086.1"/>
    <property type="molecule type" value="Genomic_DNA"/>
</dbReference>
<dbReference type="PROSITE" id="PS51186">
    <property type="entry name" value="GNAT"/>
    <property type="match status" value="2"/>
</dbReference>
<evidence type="ECO:0000259" key="3">
    <source>
        <dbReference type="PROSITE" id="PS51186"/>
    </source>
</evidence>
<name>A0A5C8NJ30_9ACTN</name>
<evidence type="ECO:0000256" key="1">
    <source>
        <dbReference type="ARBA" id="ARBA00022679"/>
    </source>
</evidence>
<sequence>MTSIERVDPADDAVFAALHDVYLRAHDRDIDQPYTALEKRVGLRSDDYKTMVALLARDDGGTPVGGGWAQMPLRDNLAFVFFDVFVAPEHRRRGHGSVLLAALEDLAREAGRSTMFTEASWLMDEDEPVAKAFADARGYRLDLLDAHRVLDLPADLPRLRLSEGYTLHGWRGRCPDEWAQGYADVRGLMVQEAPSGDAPLENEFWDVGRVRREEEMWEAQQRVPQVSVAQAADGTLVGHTQLVFSLDSENVYQWDTLVLPEHRGHGLGLALKVFTMQEAADLLEGRRRIHTYNAASNVHMIAVNEKLGFRQASWSAELVRDL</sequence>
<dbReference type="RefSeq" id="WP_147687060.1">
    <property type="nucleotide sequence ID" value="NZ_VDUX01000005.1"/>
</dbReference>
<accession>A0A5C8NJ30</accession>
<reference evidence="4 5" key="1">
    <citation type="submission" date="2019-06" db="EMBL/GenBank/DDBJ databases">
        <title>Aeromicrobium sp. nov., isolated from a maize field.</title>
        <authorList>
            <person name="Lin S.-Y."/>
            <person name="Tsai C.-F."/>
            <person name="Young C.-C."/>
        </authorList>
    </citation>
    <scope>NUCLEOTIDE SEQUENCE [LARGE SCALE GENOMIC DNA]</scope>
    <source>
        <strain evidence="4 5">CC-CFT486</strain>
    </source>
</reference>
<dbReference type="PANTHER" id="PTHR43420:SF12">
    <property type="entry name" value="N-ACETYLTRANSFERASE DOMAIN-CONTAINING PROTEIN"/>
    <property type="match status" value="1"/>
</dbReference>
<dbReference type="OrthoDB" id="4119890at2"/>
<dbReference type="InterPro" id="IPR050680">
    <property type="entry name" value="YpeA/RimI_acetyltransf"/>
</dbReference>
<dbReference type="CDD" id="cd04301">
    <property type="entry name" value="NAT_SF"/>
    <property type="match status" value="2"/>
</dbReference>
<feature type="domain" description="N-acetyltransferase" evidence="3">
    <location>
        <begin position="188"/>
        <end position="322"/>
    </location>
</feature>
<dbReference type="Pfam" id="PF00583">
    <property type="entry name" value="Acetyltransf_1"/>
    <property type="match status" value="2"/>
</dbReference>
<keyword evidence="2" id="KW-0012">Acyltransferase</keyword>
<feature type="domain" description="N-acetyltransferase" evidence="3">
    <location>
        <begin position="5"/>
        <end position="162"/>
    </location>
</feature>
<evidence type="ECO:0000256" key="2">
    <source>
        <dbReference type="ARBA" id="ARBA00023315"/>
    </source>
</evidence>
<dbReference type="InterPro" id="IPR000182">
    <property type="entry name" value="GNAT_dom"/>
</dbReference>